<evidence type="ECO:0000313" key="2">
    <source>
        <dbReference type="Proteomes" id="UP000008303"/>
    </source>
</evidence>
<name>F4BJ54_9GAMM</name>
<reference evidence="2" key="1">
    <citation type="journal article" date="2011" name="Appl. Environ. Microbiol.">
        <title>Common ancestry and novel genetic traits of Francisella novicida-like isolates from North America and Australia as revealed by comparative genomic analyses.</title>
        <authorList>
            <person name="Siddaramappa S."/>
            <person name="Challacombe J.F."/>
            <person name="Petersen J.M."/>
            <person name="Pillai S."/>
            <person name="Hogg G."/>
            <person name="Kuske C.R."/>
        </authorList>
    </citation>
    <scope>NUCLEOTIDE SEQUENCE [LARGE SCALE GENOMIC DNA]</scope>
    <source>
        <strain evidence="2">3523</strain>
    </source>
</reference>
<proteinExistence type="predicted"/>
<dbReference type="HOGENOM" id="CLU_2915815_0_0_6"/>
<sequence length="61" mass="6416">MINGINIGANKVVKKVKLTTNDIFALANKAITPEAVPPGQAPTITKPINAVKSKPKNLPII</sequence>
<dbReference type="Proteomes" id="UP000008303">
    <property type="component" value="Chromosome"/>
</dbReference>
<dbReference type="EMBL" id="CP002558">
    <property type="protein sequence ID" value="AEB28198.1"/>
    <property type="molecule type" value="Genomic_DNA"/>
</dbReference>
<accession>F4BJ54</accession>
<gene>
    <name evidence="1" type="ordered locus">FN3523_0341</name>
</gene>
<dbReference type="AlphaFoldDB" id="F4BJ54"/>
<evidence type="ECO:0000313" key="1">
    <source>
        <dbReference type="EMBL" id="AEB28198.1"/>
    </source>
</evidence>
<organism evidence="1 2">
    <name type="scientific">Francisella hispaniensis</name>
    <dbReference type="NCBI Taxonomy" id="622488"/>
    <lineage>
        <taxon>Bacteria</taxon>
        <taxon>Pseudomonadati</taxon>
        <taxon>Pseudomonadota</taxon>
        <taxon>Gammaproteobacteria</taxon>
        <taxon>Thiotrichales</taxon>
        <taxon>Francisellaceae</taxon>
        <taxon>Francisella</taxon>
    </lineage>
</organism>
<protein>
    <submittedName>
        <fullName evidence="1">Uncharacterized protein</fullName>
    </submittedName>
</protein>
<dbReference type="KEGG" id="fcn:FN3523_0341"/>